<dbReference type="GO" id="GO:0003682">
    <property type="term" value="F:chromatin binding"/>
    <property type="evidence" value="ECO:0007669"/>
    <property type="project" value="TreeGrafter"/>
</dbReference>
<dbReference type="Pfam" id="PF09739">
    <property type="entry name" value="MCM_bind"/>
    <property type="match status" value="2"/>
</dbReference>
<dbReference type="EMBL" id="LK023368">
    <property type="protein sequence ID" value="CDS12954.1"/>
    <property type="molecule type" value="Genomic_DNA"/>
</dbReference>
<protein>
    <recommendedName>
        <fullName evidence="4">Mini-chromosome maintenance complex-binding protein</fullName>
    </recommendedName>
</protein>
<accession>A0A077X0B4</accession>
<dbReference type="PANTHER" id="PTHR13489">
    <property type="entry name" value="MINI-CHROMOSOME MAINTENANCE COMPLEX-BINDING PROTEIN"/>
    <property type="match status" value="1"/>
</dbReference>
<dbReference type="AlphaFoldDB" id="A0A077X0B4"/>
<dbReference type="GO" id="GO:0005634">
    <property type="term" value="C:nucleus"/>
    <property type="evidence" value="ECO:0007669"/>
    <property type="project" value="UniProtKB-SubCell"/>
</dbReference>
<evidence type="ECO:0000313" key="3">
    <source>
        <dbReference type="EMBL" id="CDS12954.1"/>
    </source>
</evidence>
<dbReference type="OrthoDB" id="329666at2759"/>
<dbReference type="PANTHER" id="PTHR13489:SF0">
    <property type="entry name" value="MINI-CHROMOSOME MAINTENANCE COMPLEX-BINDING PROTEIN"/>
    <property type="match status" value="1"/>
</dbReference>
<comment type="subcellular location">
    <subcellularLocation>
        <location evidence="1">Nucleus</location>
    </subcellularLocation>
</comment>
<reference evidence="3" key="1">
    <citation type="journal article" date="2014" name="Genome Announc.">
        <title>De novo whole-genome sequence and genome annotation of Lichtheimia ramosa.</title>
        <authorList>
            <person name="Linde J."/>
            <person name="Schwartze V."/>
            <person name="Binder U."/>
            <person name="Lass-Florl C."/>
            <person name="Voigt K."/>
            <person name="Horn F."/>
        </authorList>
    </citation>
    <scope>NUCLEOTIDE SEQUENCE</scope>
    <source>
        <strain evidence="3">JMRC FSU:6197</strain>
    </source>
</reference>
<dbReference type="GO" id="GO:0006261">
    <property type="term" value="P:DNA-templated DNA replication"/>
    <property type="evidence" value="ECO:0007669"/>
    <property type="project" value="TreeGrafter"/>
</dbReference>
<keyword evidence="2" id="KW-0539">Nucleus</keyword>
<dbReference type="InterPro" id="IPR019140">
    <property type="entry name" value="MCM_complex-bd"/>
</dbReference>
<evidence type="ECO:0000256" key="2">
    <source>
        <dbReference type="ARBA" id="ARBA00023242"/>
    </source>
</evidence>
<organism evidence="3">
    <name type="scientific">Lichtheimia ramosa</name>
    <dbReference type="NCBI Taxonomy" id="688394"/>
    <lineage>
        <taxon>Eukaryota</taxon>
        <taxon>Fungi</taxon>
        <taxon>Fungi incertae sedis</taxon>
        <taxon>Mucoromycota</taxon>
        <taxon>Mucoromycotina</taxon>
        <taxon>Mucoromycetes</taxon>
        <taxon>Mucorales</taxon>
        <taxon>Lichtheimiaceae</taxon>
        <taxon>Lichtheimia</taxon>
    </lineage>
</organism>
<evidence type="ECO:0000256" key="1">
    <source>
        <dbReference type="ARBA" id="ARBA00004123"/>
    </source>
</evidence>
<sequence length="495" mass="55516">MVQDTGLGQEMFVSAYKDQDGKIMCYRYTEDPVDVNFDLDSIPSDYLSERTLVYCVSPPGETEWLKRRLYNKENGLEAAMDQLNISQQDQHPQHKKYPLPNTPHVSAAVKFYSSMDSLRVGQLIDVIGVLGHNNDTSEASTQQQQQQHDAIDGFEDASHVSLENIPVVHAVTYRSLDGSMKRSFDSQDSLPYHDVRAKLIDYLSTVLGGDKLAAEFLLLSLVSRVTAKNRGVKIGHFTLNLVNFPDATTAKQSANNMYAPQNNATKLLCTLLESLVHHCVALPLSIDLLNKANFSPKSVNENLEAGLLQLTHGTVLLVDETALTEGKLGDTGVRNVQALSNVINHQSLSYIFPYSQFDFDTDLVVLTLSHGKSMLPNHCTLRIEPQYNLDELPPMDEAMLDYFRMYIEDLRHAEYEIPEQVSEYIQTTFVNERKTASANGSPLPSQDDLMLRVNLARMVSLSFGERSLNKESYDHAMRLDTSRKARTTTQTSGEK</sequence>
<evidence type="ECO:0008006" key="4">
    <source>
        <dbReference type="Google" id="ProtNLM"/>
    </source>
</evidence>
<gene>
    <name evidence="3" type="ORF">LRAMOSA05138</name>
</gene>
<name>A0A077X0B4_9FUNG</name>
<proteinExistence type="predicted"/>